<feature type="compositionally biased region" description="Low complexity" evidence="1">
    <location>
        <begin position="48"/>
        <end position="62"/>
    </location>
</feature>
<evidence type="ECO:0000313" key="3">
    <source>
        <dbReference type="Proteomes" id="UP000240883"/>
    </source>
</evidence>
<dbReference type="AlphaFoldDB" id="A0A2T2PBF4"/>
<organism evidence="2 3">
    <name type="scientific">Corynespora cassiicola Philippines</name>
    <dbReference type="NCBI Taxonomy" id="1448308"/>
    <lineage>
        <taxon>Eukaryota</taxon>
        <taxon>Fungi</taxon>
        <taxon>Dikarya</taxon>
        <taxon>Ascomycota</taxon>
        <taxon>Pezizomycotina</taxon>
        <taxon>Dothideomycetes</taxon>
        <taxon>Pleosporomycetidae</taxon>
        <taxon>Pleosporales</taxon>
        <taxon>Corynesporascaceae</taxon>
        <taxon>Corynespora</taxon>
    </lineage>
</organism>
<protein>
    <submittedName>
        <fullName evidence="2">Uncharacterized protein</fullName>
    </submittedName>
</protein>
<gene>
    <name evidence="2" type="ORF">BS50DRAFT_643505</name>
</gene>
<feature type="non-terminal residue" evidence="2">
    <location>
        <position position="1"/>
    </location>
</feature>
<feature type="region of interest" description="Disordered" evidence="1">
    <location>
        <begin position="26"/>
        <end position="62"/>
    </location>
</feature>
<evidence type="ECO:0000256" key="1">
    <source>
        <dbReference type="SAM" id="MobiDB-lite"/>
    </source>
</evidence>
<keyword evidence="3" id="KW-1185">Reference proteome</keyword>
<accession>A0A2T2PBF4</accession>
<dbReference type="EMBL" id="KZ678128">
    <property type="protein sequence ID" value="PSN74975.1"/>
    <property type="molecule type" value="Genomic_DNA"/>
</dbReference>
<evidence type="ECO:0000313" key="2">
    <source>
        <dbReference type="EMBL" id="PSN74975.1"/>
    </source>
</evidence>
<proteinExistence type="predicted"/>
<dbReference type="Proteomes" id="UP000240883">
    <property type="component" value="Unassembled WGS sequence"/>
</dbReference>
<reference evidence="2 3" key="1">
    <citation type="journal article" date="2018" name="Front. Microbiol.">
        <title>Genome-Wide Analysis of Corynespora cassiicola Leaf Fall Disease Putative Effectors.</title>
        <authorList>
            <person name="Lopez D."/>
            <person name="Ribeiro S."/>
            <person name="Label P."/>
            <person name="Fumanal B."/>
            <person name="Venisse J.S."/>
            <person name="Kohler A."/>
            <person name="de Oliveira R.R."/>
            <person name="Labutti K."/>
            <person name="Lipzen A."/>
            <person name="Lail K."/>
            <person name="Bauer D."/>
            <person name="Ohm R.A."/>
            <person name="Barry K.W."/>
            <person name="Spatafora J."/>
            <person name="Grigoriev I.V."/>
            <person name="Martin F.M."/>
            <person name="Pujade-Renaud V."/>
        </authorList>
    </citation>
    <scope>NUCLEOTIDE SEQUENCE [LARGE SCALE GENOMIC DNA]</scope>
    <source>
        <strain evidence="2 3">Philippines</strain>
    </source>
</reference>
<feature type="region of interest" description="Disordered" evidence="1">
    <location>
        <begin position="92"/>
        <end position="113"/>
    </location>
</feature>
<name>A0A2T2PBF4_CORCC</name>
<sequence length="149" mass="16001">GCRCRCRWRGAALCRGRRPACRLPPALPLPTRRRRRWPRTEGHAAMEPLPGGATPSSPGAAGLAHLFPEAAAGRLVAPRSLQPAREPAMAFDSLRRGHVRRAGSPPSSPTLPRFHASTLPPSRPIHAFLWSLLLPASPPCRPIGGSGRV</sequence>